<dbReference type="GO" id="GO:0051607">
    <property type="term" value="P:defense response to virus"/>
    <property type="evidence" value="ECO:0007669"/>
    <property type="project" value="TreeGrafter"/>
</dbReference>
<evidence type="ECO:0000259" key="1">
    <source>
        <dbReference type="PROSITE" id="PS50004"/>
    </source>
</evidence>
<evidence type="ECO:0000313" key="2">
    <source>
        <dbReference type="EMBL" id="CAJ1054049.1"/>
    </source>
</evidence>
<sequence>MYRSMCLPASVWEEHAQLCISLPQSGLERTGTPSAPTRSPAATIGSVYLTPPSSALSSNKIWPNCRLFTTPPRRPSTVTSSTATAHTTSARRVSAVRTCLSSLNGLSSHEVHNCLTFGLRVGLGVAKLSSGHQSCSKVLQNRDTSASFSAGLHKHITSVVGGTGWLGEFSLSFNDSLGYKQWLRSLDTHPDVVSYSLRPLHMLVPNEAQRAGLKTAIEEYLKDNAERISPSPNPAYCPTRVSSGTLVVTVIRAWGLKGDLTGRTEGYAKIWYGSYYGRTRMIRSNYPRWNSRFSIGKVDTWSKLWIEVWDEDLRYDDRLGSCVRSVKKGTYRYSCPLNRGGVEIQYTLTCDQYLTGDKCNLYKPSP</sequence>
<dbReference type="Pfam" id="PF01823">
    <property type="entry name" value="MACPF"/>
    <property type="match status" value="1"/>
</dbReference>
<dbReference type="EMBL" id="OY660866">
    <property type="protein sequence ID" value="CAJ1054049.1"/>
    <property type="molecule type" value="Genomic_DNA"/>
</dbReference>
<dbReference type="PANTHER" id="PTHR46096">
    <property type="entry name" value="PERFORIN-1"/>
    <property type="match status" value="1"/>
</dbReference>
<dbReference type="GO" id="GO:0001913">
    <property type="term" value="P:T cell mediated cytotoxicity"/>
    <property type="evidence" value="ECO:0007669"/>
    <property type="project" value="TreeGrafter"/>
</dbReference>
<dbReference type="InterPro" id="IPR052784">
    <property type="entry name" value="Perforin-1_pore-forming"/>
</dbReference>
<dbReference type="InterPro" id="IPR020864">
    <property type="entry name" value="MACPF"/>
</dbReference>
<keyword evidence="3" id="KW-1185">Reference proteome</keyword>
<gene>
    <name evidence="2" type="ORF">XNOV1_A008034</name>
</gene>
<proteinExistence type="predicted"/>
<feature type="domain" description="C2" evidence="1">
    <location>
        <begin position="222"/>
        <end position="346"/>
    </location>
</feature>
<dbReference type="SMART" id="SM00239">
    <property type="entry name" value="C2"/>
    <property type="match status" value="1"/>
</dbReference>
<dbReference type="Gene3D" id="2.60.40.150">
    <property type="entry name" value="C2 domain"/>
    <property type="match status" value="1"/>
</dbReference>
<evidence type="ECO:0000313" key="3">
    <source>
        <dbReference type="Proteomes" id="UP001178508"/>
    </source>
</evidence>
<protein>
    <submittedName>
        <fullName evidence="2">Perforin-1-like isoform X2</fullName>
    </submittedName>
</protein>
<dbReference type="GO" id="GO:0001771">
    <property type="term" value="P:immunological synapse formation"/>
    <property type="evidence" value="ECO:0007669"/>
    <property type="project" value="TreeGrafter"/>
</dbReference>
<dbReference type="GO" id="GO:0022829">
    <property type="term" value="F:wide pore channel activity"/>
    <property type="evidence" value="ECO:0007669"/>
    <property type="project" value="TreeGrafter"/>
</dbReference>
<dbReference type="InterPro" id="IPR035892">
    <property type="entry name" value="C2_domain_sf"/>
</dbReference>
<dbReference type="PROSITE" id="PS50004">
    <property type="entry name" value="C2"/>
    <property type="match status" value="1"/>
</dbReference>
<reference evidence="2" key="1">
    <citation type="submission" date="2023-08" db="EMBL/GenBank/DDBJ databases">
        <authorList>
            <person name="Alioto T."/>
            <person name="Alioto T."/>
            <person name="Gomez Garrido J."/>
        </authorList>
    </citation>
    <scope>NUCLEOTIDE SEQUENCE</scope>
</reference>
<accession>A0AAV1EZ84</accession>
<dbReference type="AlphaFoldDB" id="A0AAV1EZ84"/>
<dbReference type="PANTHER" id="PTHR46096:SF1">
    <property type="entry name" value="PERFORIN 1.5"/>
    <property type="match status" value="1"/>
</dbReference>
<dbReference type="SUPFAM" id="SSF49562">
    <property type="entry name" value="C2 domain (Calcium/lipid-binding domain, CaLB)"/>
    <property type="match status" value="1"/>
</dbReference>
<organism evidence="2 3">
    <name type="scientific">Xyrichtys novacula</name>
    <name type="common">Pearly razorfish</name>
    <name type="synonym">Hemipteronotus novacula</name>
    <dbReference type="NCBI Taxonomy" id="13765"/>
    <lineage>
        <taxon>Eukaryota</taxon>
        <taxon>Metazoa</taxon>
        <taxon>Chordata</taxon>
        <taxon>Craniata</taxon>
        <taxon>Vertebrata</taxon>
        <taxon>Euteleostomi</taxon>
        <taxon>Actinopterygii</taxon>
        <taxon>Neopterygii</taxon>
        <taxon>Teleostei</taxon>
        <taxon>Neoteleostei</taxon>
        <taxon>Acanthomorphata</taxon>
        <taxon>Eupercaria</taxon>
        <taxon>Labriformes</taxon>
        <taxon>Labridae</taxon>
        <taxon>Xyrichtys</taxon>
    </lineage>
</organism>
<dbReference type="InterPro" id="IPR000008">
    <property type="entry name" value="C2_dom"/>
</dbReference>
<dbReference type="GO" id="GO:0016020">
    <property type="term" value="C:membrane"/>
    <property type="evidence" value="ECO:0007669"/>
    <property type="project" value="TreeGrafter"/>
</dbReference>
<dbReference type="Proteomes" id="UP001178508">
    <property type="component" value="Chromosome 3"/>
</dbReference>
<name>A0AAV1EZ84_XYRNO</name>